<dbReference type="AlphaFoldDB" id="B4RQ35"/>
<accession>B4RQ35</accession>
<protein>
    <submittedName>
        <fullName evidence="1">Uncharacterized protein</fullName>
    </submittedName>
</protein>
<reference evidence="1 2" key="1">
    <citation type="journal article" date="2008" name="J. Bacteriol.">
        <title>Complete genome sequence of Neisseria gonorrhoeae NCCP11945.</title>
        <authorList>
            <person name="Chung G.T."/>
            <person name="Yoo J.S."/>
            <person name="Oh H.B."/>
            <person name="Lee Y.S."/>
            <person name="Cha S.H."/>
            <person name="Kim S.J."/>
            <person name="Yoo C.K."/>
        </authorList>
    </citation>
    <scope>NUCLEOTIDE SEQUENCE [LARGE SCALE GENOMIC DNA]</scope>
    <source>
        <strain evidence="1 2">NCCP11945</strain>
    </source>
</reference>
<sequence>MPTCFSNGKVRWTVEKPMWLAGAIQTRLMREFFCLYETYGQRFQSAV</sequence>
<organism evidence="1 2">
    <name type="scientific">Neisseria gonorrhoeae (strain NCCP11945)</name>
    <dbReference type="NCBI Taxonomy" id="521006"/>
    <lineage>
        <taxon>Bacteria</taxon>
        <taxon>Pseudomonadati</taxon>
        <taxon>Pseudomonadota</taxon>
        <taxon>Betaproteobacteria</taxon>
        <taxon>Neisseriales</taxon>
        <taxon>Neisseriaceae</taxon>
        <taxon>Neisseria</taxon>
    </lineage>
</organism>
<dbReference type="HOGENOM" id="CLU_3170613_0_0_4"/>
<proteinExistence type="predicted"/>
<dbReference type="Proteomes" id="UP000002564">
    <property type="component" value="Chromosome"/>
</dbReference>
<name>B4RQ35_NEIG2</name>
<gene>
    <name evidence="1" type="ordered locus">NGK_0149</name>
</gene>
<evidence type="ECO:0000313" key="1">
    <source>
        <dbReference type="EMBL" id="ACF28847.1"/>
    </source>
</evidence>
<dbReference type="EMBL" id="CP001050">
    <property type="protein sequence ID" value="ACF28847.1"/>
    <property type="molecule type" value="Genomic_DNA"/>
</dbReference>
<evidence type="ECO:0000313" key="2">
    <source>
        <dbReference type="Proteomes" id="UP000002564"/>
    </source>
</evidence>
<dbReference type="KEGG" id="ngk:NGK_0149"/>